<dbReference type="PROSITE" id="PS51819">
    <property type="entry name" value="VOC"/>
    <property type="match status" value="1"/>
</dbReference>
<dbReference type="PANTHER" id="PTHR36437:SF2">
    <property type="entry name" value="GLYOXALASE_BLEOMYCIN RESISTANCE PROTEIN_DIOXYGENASE"/>
    <property type="match status" value="1"/>
</dbReference>
<name>A0ABV7Y8R6_9ACTN</name>
<dbReference type="RefSeq" id="WP_205113922.1">
    <property type="nucleotide sequence ID" value="NZ_JAFBCM010000001.1"/>
</dbReference>
<feature type="domain" description="VOC" evidence="1">
    <location>
        <begin position="2"/>
        <end position="135"/>
    </location>
</feature>
<dbReference type="InterPro" id="IPR029068">
    <property type="entry name" value="Glyas_Bleomycin-R_OHBP_Dase"/>
</dbReference>
<dbReference type="CDD" id="cd07263">
    <property type="entry name" value="VOC_like"/>
    <property type="match status" value="1"/>
</dbReference>
<keyword evidence="3" id="KW-1185">Reference proteome</keyword>
<dbReference type="PANTHER" id="PTHR36437">
    <property type="entry name" value="GLYOXALASE/BLEOMYCIN RESISTANCE PROTEIN/DIOXYGENASE"/>
    <property type="match status" value="1"/>
</dbReference>
<comment type="caution">
    <text evidence="2">The sequence shown here is derived from an EMBL/GenBank/DDBJ whole genome shotgun (WGS) entry which is preliminary data.</text>
</comment>
<sequence length="138" mass="15197">MRVEVTSILVDDQQKARKFYTDVLGFQTKRDIPVGDASWLTVVAPDRADGVELLLEPDGNPAVTINGEPAAQVWKKTLYNAGMPYTVLFTDDIHKEYKELAAKGVEFRAEPAETMGGIMAMFDDTCGNLIGLMQVVES</sequence>
<gene>
    <name evidence="2" type="ORF">ACFOUW_11615</name>
</gene>
<protein>
    <submittedName>
        <fullName evidence="2">VOC family protein</fullName>
    </submittedName>
</protein>
<dbReference type="Proteomes" id="UP001595699">
    <property type="component" value="Unassembled WGS sequence"/>
</dbReference>
<organism evidence="2 3">
    <name type="scientific">Tenggerimyces flavus</name>
    <dbReference type="NCBI Taxonomy" id="1708749"/>
    <lineage>
        <taxon>Bacteria</taxon>
        <taxon>Bacillati</taxon>
        <taxon>Actinomycetota</taxon>
        <taxon>Actinomycetes</taxon>
        <taxon>Propionibacteriales</taxon>
        <taxon>Nocardioidaceae</taxon>
        <taxon>Tenggerimyces</taxon>
    </lineage>
</organism>
<accession>A0ABV7Y8R6</accession>
<proteinExistence type="predicted"/>
<dbReference type="InterPro" id="IPR037523">
    <property type="entry name" value="VOC_core"/>
</dbReference>
<reference evidence="3" key="1">
    <citation type="journal article" date="2019" name="Int. J. Syst. Evol. Microbiol.">
        <title>The Global Catalogue of Microorganisms (GCM) 10K type strain sequencing project: providing services to taxonomists for standard genome sequencing and annotation.</title>
        <authorList>
            <consortium name="The Broad Institute Genomics Platform"/>
            <consortium name="The Broad Institute Genome Sequencing Center for Infectious Disease"/>
            <person name="Wu L."/>
            <person name="Ma J."/>
        </authorList>
    </citation>
    <scope>NUCLEOTIDE SEQUENCE [LARGE SCALE GENOMIC DNA]</scope>
    <source>
        <strain evidence="3">CGMCC 4.7241</strain>
    </source>
</reference>
<dbReference type="Pfam" id="PF00903">
    <property type="entry name" value="Glyoxalase"/>
    <property type="match status" value="1"/>
</dbReference>
<dbReference type="SUPFAM" id="SSF54593">
    <property type="entry name" value="Glyoxalase/Bleomycin resistance protein/Dihydroxybiphenyl dioxygenase"/>
    <property type="match status" value="1"/>
</dbReference>
<dbReference type="EMBL" id="JBHRZH010000009">
    <property type="protein sequence ID" value="MFC3761488.1"/>
    <property type="molecule type" value="Genomic_DNA"/>
</dbReference>
<dbReference type="InterPro" id="IPR004360">
    <property type="entry name" value="Glyas_Fos-R_dOase_dom"/>
</dbReference>
<dbReference type="Gene3D" id="3.10.180.10">
    <property type="entry name" value="2,3-Dihydroxybiphenyl 1,2-Dioxygenase, domain 1"/>
    <property type="match status" value="1"/>
</dbReference>
<evidence type="ECO:0000259" key="1">
    <source>
        <dbReference type="PROSITE" id="PS51819"/>
    </source>
</evidence>
<evidence type="ECO:0000313" key="2">
    <source>
        <dbReference type="EMBL" id="MFC3761488.1"/>
    </source>
</evidence>
<evidence type="ECO:0000313" key="3">
    <source>
        <dbReference type="Proteomes" id="UP001595699"/>
    </source>
</evidence>